<proteinExistence type="predicted"/>
<dbReference type="HOGENOM" id="CLU_3150385_0_0_4"/>
<organism evidence="2">
    <name type="scientific">Burkholderia pseudomallei 1710a</name>
    <dbReference type="NCBI Taxonomy" id="320371"/>
    <lineage>
        <taxon>Bacteria</taxon>
        <taxon>Pseudomonadati</taxon>
        <taxon>Pseudomonadota</taxon>
        <taxon>Betaproteobacteria</taxon>
        <taxon>Burkholderiales</taxon>
        <taxon>Burkholderiaceae</taxon>
        <taxon>Burkholderia</taxon>
        <taxon>pseudomallei group</taxon>
    </lineage>
</organism>
<name>A0A0E1VYD3_BURPE</name>
<dbReference type="EMBL" id="CM000833">
    <property type="protein sequence ID" value="EET05179.1"/>
    <property type="molecule type" value="Genomic_DNA"/>
</dbReference>
<dbReference type="Proteomes" id="UP000001812">
    <property type="component" value="Chromosome II"/>
</dbReference>
<protein>
    <submittedName>
        <fullName evidence="2">Uncharacterized protein</fullName>
    </submittedName>
</protein>
<accession>A0A0E1VYD3</accession>
<feature type="compositionally biased region" description="Polar residues" evidence="1">
    <location>
        <begin position="19"/>
        <end position="34"/>
    </location>
</feature>
<evidence type="ECO:0000256" key="1">
    <source>
        <dbReference type="SAM" id="MobiDB-lite"/>
    </source>
</evidence>
<dbReference type="AlphaFoldDB" id="A0A0E1VYD3"/>
<evidence type="ECO:0000313" key="2">
    <source>
        <dbReference type="EMBL" id="EET05179.1"/>
    </source>
</evidence>
<gene>
    <name evidence="2" type="ORF">BURPS1710A_A0346</name>
</gene>
<reference evidence="2" key="1">
    <citation type="submission" date="2009-05" db="EMBL/GenBank/DDBJ databases">
        <authorList>
            <person name="Harkins D.M."/>
            <person name="DeShazer D."/>
            <person name="Woods D.E."/>
            <person name="Brinkac L.M."/>
            <person name="Brown K.A."/>
            <person name="Hung G.C."/>
            <person name="Tuanyok A."/>
            <person name="Zhang B."/>
            <person name="Nierman W.C."/>
        </authorList>
    </citation>
    <scope>NUCLEOTIDE SEQUENCE [LARGE SCALE GENOMIC DNA]</scope>
    <source>
        <strain evidence="2">1710a</strain>
    </source>
</reference>
<feature type="region of interest" description="Disordered" evidence="1">
    <location>
        <begin position="1"/>
        <end position="48"/>
    </location>
</feature>
<sequence>MARQAVGCNGDVPGEHAASSPSGATRPPSQTRPSCQFALTGRETASLH</sequence>